<evidence type="ECO:0000256" key="3">
    <source>
        <dbReference type="ARBA" id="ARBA00023315"/>
    </source>
</evidence>
<evidence type="ECO:0000313" key="5">
    <source>
        <dbReference type="Proteomes" id="UP001443914"/>
    </source>
</evidence>
<dbReference type="Pfam" id="PF02458">
    <property type="entry name" value="Transferase"/>
    <property type="match status" value="1"/>
</dbReference>
<keyword evidence="2" id="KW-0808">Transferase</keyword>
<evidence type="ECO:0008006" key="6">
    <source>
        <dbReference type="Google" id="ProtNLM"/>
    </source>
</evidence>
<keyword evidence="5" id="KW-1185">Reference proteome</keyword>
<gene>
    <name evidence="4" type="ORF">RND81_13G022100</name>
</gene>
<evidence type="ECO:0000313" key="4">
    <source>
        <dbReference type="EMBL" id="KAK9667939.1"/>
    </source>
</evidence>
<dbReference type="Gene3D" id="3.30.559.10">
    <property type="entry name" value="Chloramphenicol acetyltransferase-like domain"/>
    <property type="match status" value="2"/>
</dbReference>
<dbReference type="EMBL" id="JBDFQZ010000013">
    <property type="protein sequence ID" value="KAK9667939.1"/>
    <property type="molecule type" value="Genomic_DNA"/>
</dbReference>
<proteinExistence type="inferred from homology"/>
<dbReference type="Proteomes" id="UP001443914">
    <property type="component" value="Unassembled WGS sequence"/>
</dbReference>
<reference evidence="4" key="1">
    <citation type="submission" date="2024-03" db="EMBL/GenBank/DDBJ databases">
        <title>WGS assembly of Saponaria officinalis var. Norfolk2.</title>
        <authorList>
            <person name="Jenkins J."/>
            <person name="Shu S."/>
            <person name="Grimwood J."/>
            <person name="Barry K."/>
            <person name="Goodstein D."/>
            <person name="Schmutz J."/>
            <person name="Leebens-Mack J."/>
            <person name="Osbourn A."/>
        </authorList>
    </citation>
    <scope>NUCLEOTIDE SEQUENCE [LARGE SCALE GENOMIC DNA]</scope>
    <source>
        <strain evidence="4">JIC</strain>
    </source>
</reference>
<dbReference type="InterPro" id="IPR023213">
    <property type="entry name" value="CAT-like_dom_sf"/>
</dbReference>
<organism evidence="4 5">
    <name type="scientific">Saponaria officinalis</name>
    <name type="common">Common soapwort</name>
    <name type="synonym">Lychnis saponaria</name>
    <dbReference type="NCBI Taxonomy" id="3572"/>
    <lineage>
        <taxon>Eukaryota</taxon>
        <taxon>Viridiplantae</taxon>
        <taxon>Streptophyta</taxon>
        <taxon>Embryophyta</taxon>
        <taxon>Tracheophyta</taxon>
        <taxon>Spermatophyta</taxon>
        <taxon>Magnoliopsida</taxon>
        <taxon>eudicotyledons</taxon>
        <taxon>Gunneridae</taxon>
        <taxon>Pentapetalae</taxon>
        <taxon>Caryophyllales</taxon>
        <taxon>Caryophyllaceae</taxon>
        <taxon>Caryophylleae</taxon>
        <taxon>Saponaria</taxon>
    </lineage>
</organism>
<comment type="similarity">
    <text evidence="1">Belongs to the plant acyltransferase family.</text>
</comment>
<sequence>MRDQLNNVEVKQISHETLKPSIPTPYHRKSLTLSFIDQNIPHVHMPFLFIYTRYIDKTPSSDIITTLKKSLSDTLTQFYPLAGRCSDQNTVSCNDQGIPFIETCFECSLIHLLNSANKLDLMSKLLPPLDLFSFGQLPIFEVHPLVFQVNLFKCGGLVLGCYMLHKLLDASSISTFLNYWAALASQQNEDLVQPNFDITSTIFPQPQTPATNDGDNSDSAGAALLWHRPSEIKVVAKSFTFDKIAINKLKVEATSVEVPNPTSFEVVAGFVWKNVMSDNGRSVLSFSGNIRARANPPLPREAMGNLIVGAYSSVGQCDNFIDLVKEIHYEVLKLDQKVENLKGINGLDFFLKYRECGPISQGTTMYNLSSWCKLGLNRVDFGFGQPTKIIPYGMVNPLLRNSIILVDYSDHNGDGIEVWLFLEESEMQNLESNSKYLDFASPS</sequence>
<name>A0AAW1GXT1_SAPOF</name>
<keyword evidence="3" id="KW-0012">Acyltransferase</keyword>
<dbReference type="PANTHER" id="PTHR31623">
    <property type="entry name" value="F21J9.9"/>
    <property type="match status" value="1"/>
</dbReference>
<evidence type="ECO:0000256" key="1">
    <source>
        <dbReference type="ARBA" id="ARBA00009861"/>
    </source>
</evidence>
<dbReference type="GO" id="GO:0016746">
    <property type="term" value="F:acyltransferase activity"/>
    <property type="evidence" value="ECO:0007669"/>
    <property type="project" value="UniProtKB-KW"/>
</dbReference>
<comment type="caution">
    <text evidence="4">The sequence shown here is derived from an EMBL/GenBank/DDBJ whole genome shotgun (WGS) entry which is preliminary data.</text>
</comment>
<dbReference type="AlphaFoldDB" id="A0AAW1GXT1"/>
<accession>A0AAW1GXT1</accession>
<dbReference type="PANTHER" id="PTHR31623:SF110">
    <property type="entry name" value="VINORINE SYNTHASE-LIKE"/>
    <property type="match status" value="1"/>
</dbReference>
<protein>
    <recommendedName>
        <fullName evidence="6">Transferase</fullName>
    </recommendedName>
</protein>
<evidence type="ECO:0000256" key="2">
    <source>
        <dbReference type="ARBA" id="ARBA00022679"/>
    </source>
</evidence>